<organism evidence="2 3">
    <name type="scientific">Prunus persica</name>
    <name type="common">Peach</name>
    <name type="synonym">Amygdalus persica</name>
    <dbReference type="NCBI Taxonomy" id="3760"/>
    <lineage>
        <taxon>Eukaryota</taxon>
        <taxon>Viridiplantae</taxon>
        <taxon>Streptophyta</taxon>
        <taxon>Embryophyta</taxon>
        <taxon>Tracheophyta</taxon>
        <taxon>Spermatophyta</taxon>
        <taxon>Magnoliopsida</taxon>
        <taxon>eudicotyledons</taxon>
        <taxon>Gunneridae</taxon>
        <taxon>Pentapetalae</taxon>
        <taxon>rosids</taxon>
        <taxon>fabids</taxon>
        <taxon>Rosales</taxon>
        <taxon>Rosaceae</taxon>
        <taxon>Amygdaloideae</taxon>
        <taxon>Amygdaleae</taxon>
        <taxon>Prunus</taxon>
    </lineage>
</organism>
<protein>
    <submittedName>
        <fullName evidence="2">Uncharacterized protein</fullName>
    </submittedName>
</protein>
<reference evidence="2 3" key="1">
    <citation type="journal article" date="2013" name="Nat. Genet.">
        <title>The high-quality draft genome of peach (Prunus persica) identifies unique patterns of genetic diversity, domestication and genome evolution.</title>
        <authorList>
            <consortium name="International Peach Genome Initiative"/>
            <person name="Verde I."/>
            <person name="Abbott A.G."/>
            <person name="Scalabrin S."/>
            <person name="Jung S."/>
            <person name="Shu S."/>
            <person name="Marroni F."/>
            <person name="Zhebentyayeva T."/>
            <person name="Dettori M.T."/>
            <person name="Grimwood J."/>
            <person name="Cattonaro F."/>
            <person name="Zuccolo A."/>
            <person name="Rossini L."/>
            <person name="Jenkins J."/>
            <person name="Vendramin E."/>
            <person name="Meisel L.A."/>
            <person name="Decroocq V."/>
            <person name="Sosinski B."/>
            <person name="Prochnik S."/>
            <person name="Mitros T."/>
            <person name="Policriti A."/>
            <person name="Cipriani G."/>
            <person name="Dondini L."/>
            <person name="Ficklin S."/>
            <person name="Goodstein D.M."/>
            <person name="Xuan P."/>
            <person name="Del Fabbro C."/>
            <person name="Aramini V."/>
            <person name="Copetti D."/>
            <person name="Gonzalez S."/>
            <person name="Horner D.S."/>
            <person name="Falchi R."/>
            <person name="Lucas S."/>
            <person name="Mica E."/>
            <person name="Maldonado J."/>
            <person name="Lazzari B."/>
            <person name="Bielenberg D."/>
            <person name="Pirona R."/>
            <person name="Miculan M."/>
            <person name="Barakat A."/>
            <person name="Testolin R."/>
            <person name="Stella A."/>
            <person name="Tartarini S."/>
            <person name="Tonutti P."/>
            <person name="Arus P."/>
            <person name="Orellana A."/>
            <person name="Wells C."/>
            <person name="Main D."/>
            <person name="Vizzotto G."/>
            <person name="Silva H."/>
            <person name="Salamini F."/>
            <person name="Schmutz J."/>
            <person name="Morgante M."/>
            <person name="Rokhsar D.S."/>
        </authorList>
    </citation>
    <scope>NUCLEOTIDE SEQUENCE [LARGE SCALE GENOMIC DNA]</scope>
    <source>
        <strain evidence="3">cv. Nemared</strain>
    </source>
</reference>
<sequence length="74" mass="9180">MAWFRAEVQKKICQIHKKLLLFVSLFQHKHHTIKEPNLLFMMSHVEKVDKMKQSRETKMELERDWEEDKRREVT</sequence>
<keyword evidence="3" id="KW-1185">Reference proteome</keyword>
<evidence type="ECO:0000256" key="1">
    <source>
        <dbReference type="SAM" id="MobiDB-lite"/>
    </source>
</evidence>
<accession>A0A251Q1J9</accession>
<proteinExistence type="predicted"/>
<name>A0A251Q1J9_PRUPE</name>
<feature type="region of interest" description="Disordered" evidence="1">
    <location>
        <begin position="51"/>
        <end position="74"/>
    </location>
</feature>
<gene>
    <name evidence="2" type="ORF">PRUPE_3G174400</name>
</gene>
<evidence type="ECO:0000313" key="3">
    <source>
        <dbReference type="Proteomes" id="UP000006882"/>
    </source>
</evidence>
<dbReference type="AlphaFoldDB" id="A0A251Q1J9"/>
<dbReference type="Gramene" id="ONI17689">
    <property type="protein sequence ID" value="ONI17689"/>
    <property type="gene ID" value="PRUPE_3G174400"/>
</dbReference>
<dbReference type="Proteomes" id="UP000006882">
    <property type="component" value="Chromosome G3"/>
</dbReference>
<evidence type="ECO:0000313" key="2">
    <source>
        <dbReference type="EMBL" id="ONI17689.1"/>
    </source>
</evidence>
<dbReference type="EMBL" id="CM007653">
    <property type="protein sequence ID" value="ONI17689.1"/>
    <property type="molecule type" value="Genomic_DNA"/>
</dbReference>